<dbReference type="SUPFAM" id="SSF55469">
    <property type="entry name" value="FMN-dependent nitroreductase-like"/>
    <property type="match status" value="1"/>
</dbReference>
<dbReference type="EMBL" id="BAABHK010000003">
    <property type="protein sequence ID" value="GAA4624176.1"/>
    <property type="molecule type" value="Genomic_DNA"/>
</dbReference>
<evidence type="ECO:0000313" key="3">
    <source>
        <dbReference type="Proteomes" id="UP001501442"/>
    </source>
</evidence>
<dbReference type="Gene3D" id="3.40.109.10">
    <property type="entry name" value="NADH Oxidase"/>
    <property type="match status" value="1"/>
</dbReference>
<dbReference type="NCBIfam" id="TIGR03605">
    <property type="entry name" value="antibiot_sagB"/>
    <property type="match status" value="1"/>
</dbReference>
<dbReference type="RefSeq" id="WP_345430724.1">
    <property type="nucleotide sequence ID" value="NZ_BAABHK010000003.1"/>
</dbReference>
<dbReference type="PANTHER" id="PTHR43745:SF2">
    <property type="entry name" value="NITROREDUCTASE MJ1384-RELATED"/>
    <property type="match status" value="1"/>
</dbReference>
<dbReference type="InterPro" id="IPR052544">
    <property type="entry name" value="Bacteriocin_Proc_Enz"/>
</dbReference>
<evidence type="ECO:0000313" key="2">
    <source>
        <dbReference type="EMBL" id="GAA4624176.1"/>
    </source>
</evidence>
<organism evidence="2 3">
    <name type="scientific">Actinoallomurus vinaceus</name>
    <dbReference type="NCBI Taxonomy" id="1080074"/>
    <lineage>
        <taxon>Bacteria</taxon>
        <taxon>Bacillati</taxon>
        <taxon>Actinomycetota</taxon>
        <taxon>Actinomycetes</taxon>
        <taxon>Streptosporangiales</taxon>
        <taxon>Thermomonosporaceae</taxon>
        <taxon>Actinoallomurus</taxon>
    </lineage>
</organism>
<proteinExistence type="predicted"/>
<dbReference type="PANTHER" id="PTHR43745">
    <property type="entry name" value="NITROREDUCTASE MJ1384-RELATED"/>
    <property type="match status" value="1"/>
</dbReference>
<dbReference type="InterPro" id="IPR029479">
    <property type="entry name" value="Nitroreductase"/>
</dbReference>
<comment type="caution">
    <text evidence="2">The sequence shown here is derived from an EMBL/GenBank/DDBJ whole genome shotgun (WGS) entry which is preliminary data.</text>
</comment>
<keyword evidence="3" id="KW-1185">Reference proteome</keyword>
<reference evidence="3" key="1">
    <citation type="journal article" date="2019" name="Int. J. Syst. Evol. Microbiol.">
        <title>The Global Catalogue of Microorganisms (GCM) 10K type strain sequencing project: providing services to taxonomists for standard genome sequencing and annotation.</title>
        <authorList>
            <consortium name="The Broad Institute Genomics Platform"/>
            <consortium name="The Broad Institute Genome Sequencing Center for Infectious Disease"/>
            <person name="Wu L."/>
            <person name="Ma J."/>
        </authorList>
    </citation>
    <scope>NUCLEOTIDE SEQUENCE [LARGE SCALE GENOMIC DNA]</scope>
    <source>
        <strain evidence="3">JCM 17939</strain>
    </source>
</reference>
<accession>A0ABP8U868</accession>
<dbReference type="CDD" id="cd02142">
    <property type="entry name" value="McbC_SagB-like_oxidoreductase"/>
    <property type="match status" value="1"/>
</dbReference>
<name>A0ABP8U868_9ACTN</name>
<evidence type="ECO:0000259" key="1">
    <source>
        <dbReference type="Pfam" id="PF00881"/>
    </source>
</evidence>
<feature type="domain" description="Nitroreductase" evidence="1">
    <location>
        <begin position="171"/>
        <end position="357"/>
    </location>
</feature>
<dbReference type="InterPro" id="IPR020051">
    <property type="entry name" value="SagB-type_dehydrogenase"/>
</dbReference>
<dbReference type="Proteomes" id="UP001501442">
    <property type="component" value="Unassembled WGS sequence"/>
</dbReference>
<protein>
    <submittedName>
        <fullName evidence="2">SagB/ThcOx family dehydrogenase</fullName>
    </submittedName>
</protein>
<dbReference type="InterPro" id="IPR000415">
    <property type="entry name" value="Nitroreductase-like"/>
</dbReference>
<gene>
    <name evidence="2" type="ORF">GCM10023196_023300</name>
</gene>
<dbReference type="Pfam" id="PF00881">
    <property type="entry name" value="Nitroreductase"/>
    <property type="match status" value="1"/>
</dbReference>
<sequence>MRLKVSENAAMFWDGGRLVWDDYVRHRQYELTEHAEWLCRWFREWRDVESVTRLCADSADAERMRSSVAELLRAGVLIAEDSPESKTERARLHAWDGWGTAARYYHFATRMHHGTVFADGDDDARRLREKAQASPPPGPYRDFTDRPFVPAPARPAAGTFTGGSLGEVLIARRTTRRFSAEPIDLADLSTLVGTAIGPSPTRPRSADDELFGNVFKASPSGGARHPIEVYVHALNVTGLEPGFYHFDPVRGGFSDLGVAWSRDQVVHSVADQAWIGGAAAVLYYTAVLARSRWKYGVGRTYRIVLMDLGHLSQTVYLLATALGLGVGFSAAIRDEAIEEALGCDPDQEIALGVTALGRPTGLDQVSAALSRPHT</sequence>